<proteinExistence type="predicted"/>
<protein>
    <submittedName>
        <fullName evidence="1">Uncharacterized protein</fullName>
    </submittedName>
</protein>
<reference evidence="2" key="1">
    <citation type="journal article" date="2019" name="Int. J. Syst. Evol. Microbiol.">
        <title>The Global Catalogue of Microorganisms (GCM) 10K type strain sequencing project: providing services to taxonomists for standard genome sequencing and annotation.</title>
        <authorList>
            <consortium name="The Broad Institute Genomics Platform"/>
            <consortium name="The Broad Institute Genome Sequencing Center for Infectious Disease"/>
            <person name="Wu L."/>
            <person name="Ma J."/>
        </authorList>
    </citation>
    <scope>NUCLEOTIDE SEQUENCE [LARGE SCALE GENOMIC DNA]</scope>
    <source>
        <strain evidence="2">JCM 18401</strain>
    </source>
</reference>
<comment type="caution">
    <text evidence="1">The sequence shown here is derived from an EMBL/GenBank/DDBJ whole genome shotgun (WGS) entry which is preliminary data.</text>
</comment>
<gene>
    <name evidence="1" type="ORF">GCM10023333_12370</name>
</gene>
<accession>A0ABP9ESB2</accession>
<dbReference type="RefSeq" id="WP_345334469.1">
    <property type="nucleotide sequence ID" value="NZ_BAABJZ010000016.1"/>
</dbReference>
<keyword evidence="2" id="KW-1185">Reference proteome</keyword>
<evidence type="ECO:0000313" key="2">
    <source>
        <dbReference type="Proteomes" id="UP001499988"/>
    </source>
</evidence>
<organism evidence="1 2">
    <name type="scientific">Ferrimonas pelagia</name>
    <dbReference type="NCBI Taxonomy" id="1177826"/>
    <lineage>
        <taxon>Bacteria</taxon>
        <taxon>Pseudomonadati</taxon>
        <taxon>Pseudomonadota</taxon>
        <taxon>Gammaproteobacteria</taxon>
        <taxon>Alteromonadales</taxon>
        <taxon>Ferrimonadaceae</taxon>
        <taxon>Ferrimonas</taxon>
    </lineage>
</organism>
<sequence>MAVAQAPKYYNCATCRHRHCDDANPAPFAMWSMEGIGEFTTCPKGGITPQSDRYLSLYSHYQNHHLATSGGLTDQPEPYLQAMSLIYTQLRIANDANR</sequence>
<dbReference type="Proteomes" id="UP001499988">
    <property type="component" value="Unassembled WGS sequence"/>
</dbReference>
<name>A0ABP9ESB2_9GAMM</name>
<dbReference type="EMBL" id="BAABJZ010000016">
    <property type="protein sequence ID" value="GAA4879789.1"/>
    <property type="molecule type" value="Genomic_DNA"/>
</dbReference>
<evidence type="ECO:0000313" key="1">
    <source>
        <dbReference type="EMBL" id="GAA4879789.1"/>
    </source>
</evidence>